<evidence type="ECO:0000259" key="3">
    <source>
        <dbReference type="PROSITE" id="PS51186"/>
    </source>
</evidence>
<gene>
    <name evidence="4" type="ORF">HOLleu_11122</name>
</gene>
<dbReference type="PANTHER" id="PTHR13947">
    <property type="entry name" value="GNAT FAMILY N-ACETYLTRANSFERASE"/>
    <property type="match status" value="1"/>
</dbReference>
<dbReference type="CDD" id="cd04301">
    <property type="entry name" value="NAT_SF"/>
    <property type="match status" value="1"/>
</dbReference>
<evidence type="ECO:0000313" key="5">
    <source>
        <dbReference type="Proteomes" id="UP001152320"/>
    </source>
</evidence>
<keyword evidence="2" id="KW-0472">Membrane</keyword>
<reference evidence="4" key="1">
    <citation type="submission" date="2021-10" db="EMBL/GenBank/DDBJ databases">
        <title>Tropical sea cucumber genome reveals ecological adaptation and Cuvierian tubules defense mechanism.</title>
        <authorList>
            <person name="Chen T."/>
        </authorList>
    </citation>
    <scope>NUCLEOTIDE SEQUENCE</scope>
    <source>
        <strain evidence="4">Nanhai2018</strain>
        <tissue evidence="4">Muscle</tissue>
    </source>
</reference>
<dbReference type="PROSITE" id="PS51186">
    <property type="entry name" value="GNAT"/>
    <property type="match status" value="1"/>
</dbReference>
<evidence type="ECO:0000256" key="1">
    <source>
        <dbReference type="ARBA" id="ARBA00022679"/>
    </source>
</evidence>
<keyword evidence="1" id="KW-0808">Transferase</keyword>
<dbReference type="OrthoDB" id="329272at2759"/>
<dbReference type="EMBL" id="JAIZAY010000004">
    <property type="protein sequence ID" value="KAJ8043845.1"/>
    <property type="molecule type" value="Genomic_DNA"/>
</dbReference>
<accession>A0A9Q1HFD1</accession>
<dbReference type="GO" id="GO:0008080">
    <property type="term" value="F:N-acetyltransferase activity"/>
    <property type="evidence" value="ECO:0007669"/>
    <property type="project" value="InterPro"/>
</dbReference>
<keyword evidence="2" id="KW-1133">Transmembrane helix</keyword>
<keyword evidence="2" id="KW-0812">Transmembrane</keyword>
<proteinExistence type="predicted"/>
<dbReference type="Proteomes" id="UP001152320">
    <property type="component" value="Chromosome 4"/>
</dbReference>
<keyword evidence="5" id="KW-1185">Reference proteome</keyword>
<dbReference type="AlphaFoldDB" id="A0A9Q1HFD1"/>
<dbReference type="Pfam" id="PF00583">
    <property type="entry name" value="Acetyltransf_1"/>
    <property type="match status" value="1"/>
</dbReference>
<feature type="domain" description="N-acetyltransferase" evidence="3">
    <location>
        <begin position="107"/>
        <end position="249"/>
    </location>
</feature>
<dbReference type="Gene3D" id="3.40.630.30">
    <property type="match status" value="1"/>
</dbReference>
<feature type="transmembrane region" description="Helical" evidence="2">
    <location>
        <begin position="103"/>
        <end position="122"/>
    </location>
</feature>
<evidence type="ECO:0000256" key="2">
    <source>
        <dbReference type="SAM" id="Phobius"/>
    </source>
</evidence>
<sequence length="259" mass="30145">MSMFSEHMISIVSTEDTLKFKTSFYGRRLDTTLCKMSSENLQITHIKYTSKYANDVTQLFRREFFNSAAIWKEAFSTPLAYILVAVLTAIIYTYVLHSLPVSTVLAVSITSLIALLVMKGSIMCSEVYDGRKYPEKTLKLEKGMFWIMLDISQDPPQLVATIAVQPLSDAYALLTRLCVKKNYRGMGLGKRLLISALDYCERSEFQTVAAGCWHVYSFFPIREYFRTLGFVDVERRWFPSFFPMFRYWVMEKKLKIFRR</sequence>
<protein>
    <recommendedName>
        <fullName evidence="3">N-acetyltransferase domain-containing protein</fullName>
    </recommendedName>
</protein>
<dbReference type="InterPro" id="IPR016181">
    <property type="entry name" value="Acyl_CoA_acyltransferase"/>
</dbReference>
<dbReference type="InterPro" id="IPR050769">
    <property type="entry name" value="NAT_camello-type"/>
</dbReference>
<evidence type="ECO:0000313" key="4">
    <source>
        <dbReference type="EMBL" id="KAJ8043845.1"/>
    </source>
</evidence>
<name>A0A9Q1HFD1_HOLLE</name>
<dbReference type="PANTHER" id="PTHR13947:SF37">
    <property type="entry name" value="LD18367P"/>
    <property type="match status" value="1"/>
</dbReference>
<dbReference type="SUPFAM" id="SSF55729">
    <property type="entry name" value="Acyl-CoA N-acyltransferases (Nat)"/>
    <property type="match status" value="1"/>
</dbReference>
<comment type="caution">
    <text evidence="4">The sequence shown here is derived from an EMBL/GenBank/DDBJ whole genome shotgun (WGS) entry which is preliminary data.</text>
</comment>
<organism evidence="4 5">
    <name type="scientific">Holothuria leucospilota</name>
    <name type="common">Black long sea cucumber</name>
    <name type="synonym">Mertensiothuria leucospilota</name>
    <dbReference type="NCBI Taxonomy" id="206669"/>
    <lineage>
        <taxon>Eukaryota</taxon>
        <taxon>Metazoa</taxon>
        <taxon>Echinodermata</taxon>
        <taxon>Eleutherozoa</taxon>
        <taxon>Echinozoa</taxon>
        <taxon>Holothuroidea</taxon>
        <taxon>Aspidochirotacea</taxon>
        <taxon>Aspidochirotida</taxon>
        <taxon>Holothuriidae</taxon>
        <taxon>Holothuria</taxon>
    </lineage>
</organism>
<feature type="transmembrane region" description="Helical" evidence="2">
    <location>
        <begin position="79"/>
        <end position="97"/>
    </location>
</feature>
<dbReference type="InterPro" id="IPR000182">
    <property type="entry name" value="GNAT_dom"/>
</dbReference>